<dbReference type="GO" id="GO:0006508">
    <property type="term" value="P:proteolysis"/>
    <property type="evidence" value="ECO:0007669"/>
    <property type="project" value="UniProtKB-KW"/>
</dbReference>
<dbReference type="InterPro" id="IPR039437">
    <property type="entry name" value="FrzH/put_lumazine-bd"/>
</dbReference>
<dbReference type="EMBL" id="LT899436">
    <property type="protein sequence ID" value="SNR16985.1"/>
    <property type="molecule type" value="Genomic_DNA"/>
</dbReference>
<dbReference type="SUPFAM" id="SSF54427">
    <property type="entry name" value="NTF2-like"/>
    <property type="match status" value="1"/>
</dbReference>
<protein>
    <submittedName>
        <fullName evidence="1">Intracellular protease/amidase, putative</fullName>
    </submittedName>
</protein>
<keyword evidence="1" id="KW-0378">Hydrolase</keyword>
<name>A0A238UD49_9FLAO</name>
<dbReference type="Pfam" id="PF12893">
    <property type="entry name" value="Lumazine_bd_2"/>
    <property type="match status" value="1"/>
</dbReference>
<keyword evidence="2" id="KW-1185">Reference proteome</keyword>
<evidence type="ECO:0000313" key="2">
    <source>
        <dbReference type="Proteomes" id="UP000215214"/>
    </source>
</evidence>
<dbReference type="GO" id="GO:0008233">
    <property type="term" value="F:peptidase activity"/>
    <property type="evidence" value="ECO:0007669"/>
    <property type="project" value="UniProtKB-KW"/>
</dbReference>
<dbReference type="AlphaFoldDB" id="A0A238UD49"/>
<dbReference type="KEGG" id="tje:TJEJU_3335"/>
<accession>A0A238UD49</accession>
<gene>
    <name evidence="1" type="ORF">TJEJU_3335</name>
</gene>
<sequence>MKRTLLVCAFILSQVLSGQSEFGNLEKTLQNYIKGSSYNELDILKSAFAENATLYLTTRDGFKRFTPEEYAGFFKNRKKGEFNGRVGKVLSIDIIKDIAFAKVEIAGPDRKWVYIDLFLLKKVNENWQIISKTATKVNDSK</sequence>
<dbReference type="InterPro" id="IPR032710">
    <property type="entry name" value="NTF2-like_dom_sf"/>
</dbReference>
<dbReference type="RefSeq" id="WP_095073904.1">
    <property type="nucleotide sequence ID" value="NZ_LT899436.1"/>
</dbReference>
<reference evidence="1 2" key="1">
    <citation type="submission" date="2017-07" db="EMBL/GenBank/DDBJ databases">
        <authorList>
            <person name="Sun Z.S."/>
            <person name="Albrecht U."/>
            <person name="Echele G."/>
            <person name="Lee C.C."/>
        </authorList>
    </citation>
    <scope>NUCLEOTIDE SEQUENCE [LARGE SCALE GENOMIC DNA]</scope>
    <source>
        <strain evidence="2">type strain: KCTC 22618</strain>
    </source>
</reference>
<organism evidence="1 2">
    <name type="scientific">Tenacibaculum jejuense</name>
    <dbReference type="NCBI Taxonomy" id="584609"/>
    <lineage>
        <taxon>Bacteria</taxon>
        <taxon>Pseudomonadati</taxon>
        <taxon>Bacteroidota</taxon>
        <taxon>Flavobacteriia</taxon>
        <taxon>Flavobacteriales</taxon>
        <taxon>Flavobacteriaceae</taxon>
        <taxon>Tenacibaculum</taxon>
    </lineage>
</organism>
<evidence type="ECO:0000313" key="1">
    <source>
        <dbReference type="EMBL" id="SNR16985.1"/>
    </source>
</evidence>
<proteinExistence type="predicted"/>
<dbReference type="Proteomes" id="UP000215214">
    <property type="component" value="Chromosome TJEJU"/>
</dbReference>
<dbReference type="Gene3D" id="3.10.450.50">
    <property type="match status" value="1"/>
</dbReference>
<keyword evidence="1" id="KW-0645">Protease</keyword>
<dbReference type="OrthoDB" id="9792284at2"/>